<evidence type="ECO:0000313" key="3">
    <source>
        <dbReference type="Proteomes" id="UP000229459"/>
    </source>
</evidence>
<dbReference type="Proteomes" id="UP000229459">
    <property type="component" value="Unassembled WGS sequence"/>
</dbReference>
<feature type="coiled-coil region" evidence="1">
    <location>
        <begin position="36"/>
        <end position="184"/>
    </location>
</feature>
<dbReference type="EMBL" id="PCSR01000080">
    <property type="protein sequence ID" value="PIP53025.1"/>
    <property type="molecule type" value="Genomic_DNA"/>
</dbReference>
<sequence length="414" mass="47670">MSDQITCPNCQTQITISQALSVQLSVKLKEEMAKKQKEFEIQKKALDVERAQLEKQIEDKASQKAEVIKREYWQKAQLQAAKKIDLELKSMKEELDEKRKENEELNKKELAMIKEKRQLDEDRKKLELDVARKIEEERNILTEKIEKETLEKSRLKILELEKKNKDTQKALEEAQRKANQGSQQNQGEVLELDLEKTLAKNFPQDQIEPIGKGVSGADIIQAVRSNNQSCGVILWEVKQTKNWTEGWVDKFKSDLRSQKANIPVLVTTALPKKIEGFGFYQNIWVCLPKFAVSLAVALRRNLISSAFERAAAVGKGEKAELLYSYVSSHEFRQRVEALVEVFQDMQGQIFKERTAFEKSWKQREAQMQRLFVNTAGMYGEMQGLVGSTMPEIKGLELNGQNQLNEKNKSENSLF</sequence>
<organism evidence="2 3">
    <name type="scientific">Candidatus Beckwithbacteria bacterium CG23_combo_of_CG06-09_8_20_14_all_34_8</name>
    <dbReference type="NCBI Taxonomy" id="1974497"/>
    <lineage>
        <taxon>Bacteria</taxon>
        <taxon>Candidatus Beckwithiibacteriota</taxon>
    </lineage>
</organism>
<dbReference type="Pfam" id="PF09903">
    <property type="entry name" value="DUF2130"/>
    <property type="match status" value="1"/>
</dbReference>
<dbReference type="InterPro" id="IPR019219">
    <property type="entry name" value="DUF2130"/>
</dbReference>
<evidence type="ECO:0000256" key="1">
    <source>
        <dbReference type="SAM" id="Coils"/>
    </source>
</evidence>
<reference evidence="2 3" key="1">
    <citation type="submission" date="2017-09" db="EMBL/GenBank/DDBJ databases">
        <title>Depth-based differentiation of microbial function through sediment-hosted aquifers and enrichment of novel symbionts in the deep terrestrial subsurface.</title>
        <authorList>
            <person name="Probst A.J."/>
            <person name="Ladd B."/>
            <person name="Jarett J.K."/>
            <person name="Geller-Mcgrath D.E."/>
            <person name="Sieber C.M."/>
            <person name="Emerson J.B."/>
            <person name="Anantharaman K."/>
            <person name="Thomas B.C."/>
            <person name="Malmstrom R."/>
            <person name="Stieglmeier M."/>
            <person name="Klingl A."/>
            <person name="Woyke T."/>
            <person name="Ryan C.M."/>
            <person name="Banfield J.F."/>
        </authorList>
    </citation>
    <scope>NUCLEOTIDE SEQUENCE [LARGE SCALE GENOMIC DNA]</scope>
    <source>
        <strain evidence="2">CG23_combo_of_CG06-09_8_20_14_all_34_8</strain>
    </source>
</reference>
<gene>
    <name evidence="2" type="ORF">COX08_03240</name>
</gene>
<name>A0A2H0B5U1_9BACT</name>
<proteinExistence type="predicted"/>
<protein>
    <recommendedName>
        <fullName evidence="4">DUF2130 domain-containing protein</fullName>
    </recommendedName>
</protein>
<evidence type="ECO:0008006" key="4">
    <source>
        <dbReference type="Google" id="ProtNLM"/>
    </source>
</evidence>
<comment type="caution">
    <text evidence="2">The sequence shown here is derived from an EMBL/GenBank/DDBJ whole genome shotgun (WGS) entry which is preliminary data.</text>
</comment>
<accession>A0A2H0B5U1</accession>
<dbReference type="AlphaFoldDB" id="A0A2H0B5U1"/>
<keyword evidence="1" id="KW-0175">Coiled coil</keyword>
<evidence type="ECO:0000313" key="2">
    <source>
        <dbReference type="EMBL" id="PIP53025.1"/>
    </source>
</evidence>